<proteinExistence type="predicted"/>
<organism evidence="1 2">
    <name type="scientific">Coniosporium uncinatum</name>
    <dbReference type="NCBI Taxonomy" id="93489"/>
    <lineage>
        <taxon>Eukaryota</taxon>
        <taxon>Fungi</taxon>
        <taxon>Dikarya</taxon>
        <taxon>Ascomycota</taxon>
        <taxon>Pezizomycotina</taxon>
        <taxon>Dothideomycetes</taxon>
        <taxon>Dothideomycetes incertae sedis</taxon>
        <taxon>Coniosporium</taxon>
    </lineage>
</organism>
<evidence type="ECO:0000313" key="1">
    <source>
        <dbReference type="EMBL" id="KAK3080707.1"/>
    </source>
</evidence>
<comment type="caution">
    <text evidence="1">The sequence shown here is derived from an EMBL/GenBank/DDBJ whole genome shotgun (WGS) entry which is preliminary data.</text>
</comment>
<sequence>SKISNTKSKLSSIFSRLPEWPSVDFDILNVVTSASKRSKVTRPHSTKNRFLYIYRNNAGKAPSVPGSKLKIEPGLAPGVFTKVGALPKHYPSKKATDVPAVAIHVVSTSDPKPPVIFSGVSKRNLEEHCDIRIHGGAITLYDMSVRAVARILDWINHGSKRFNEGELDDKIALQVAADALQLKCIADGAIIRQILRRLRDETPTAKQLEMMSECGGWDWCARLDLHGHSAAPCGCFMKEVMEIVVAAETEGKEHETLQDLLKTDKELRRLYAGLGGKLMAR</sequence>
<keyword evidence="2" id="KW-1185">Reference proteome</keyword>
<accession>A0ACC3DVG8</accession>
<evidence type="ECO:0000313" key="2">
    <source>
        <dbReference type="Proteomes" id="UP001186974"/>
    </source>
</evidence>
<gene>
    <name evidence="1" type="ORF">LTS18_013900</name>
</gene>
<feature type="non-terminal residue" evidence="1">
    <location>
        <position position="1"/>
    </location>
</feature>
<protein>
    <submittedName>
        <fullName evidence="1">Uncharacterized protein</fullName>
    </submittedName>
</protein>
<reference evidence="1" key="1">
    <citation type="submission" date="2024-09" db="EMBL/GenBank/DDBJ databases">
        <title>Black Yeasts Isolated from many extreme environments.</title>
        <authorList>
            <person name="Coleine C."/>
            <person name="Stajich J.E."/>
            <person name="Selbmann L."/>
        </authorList>
    </citation>
    <scope>NUCLEOTIDE SEQUENCE</scope>
    <source>
        <strain evidence="1">CCFEE 5737</strain>
    </source>
</reference>
<name>A0ACC3DVG8_9PEZI</name>
<dbReference type="EMBL" id="JAWDJW010000436">
    <property type="protein sequence ID" value="KAK3080707.1"/>
    <property type="molecule type" value="Genomic_DNA"/>
</dbReference>
<dbReference type="Proteomes" id="UP001186974">
    <property type="component" value="Unassembled WGS sequence"/>
</dbReference>